<proteinExistence type="inferred from homology"/>
<name>A0AAN9UZH4_9PEZI</name>
<evidence type="ECO:0000256" key="7">
    <source>
        <dbReference type="ARBA" id="ARBA00043878"/>
    </source>
</evidence>
<feature type="compositionally biased region" description="Polar residues" evidence="8">
    <location>
        <begin position="143"/>
        <end position="153"/>
    </location>
</feature>
<comment type="function">
    <text evidence="7">Involved in rRNA-processing at A0, A1 and A2 sites and negatively regulates telomerase.</text>
</comment>
<dbReference type="GO" id="GO:0005730">
    <property type="term" value="C:nucleolus"/>
    <property type="evidence" value="ECO:0007669"/>
    <property type="project" value="UniProtKB-SubCell"/>
</dbReference>
<evidence type="ECO:0000256" key="2">
    <source>
        <dbReference type="ARBA" id="ARBA00022517"/>
    </source>
</evidence>
<dbReference type="Pfam" id="PF01585">
    <property type="entry name" value="G-patch"/>
    <property type="match status" value="1"/>
</dbReference>
<keyword evidence="2" id="KW-0690">Ribosome biogenesis</keyword>
<dbReference type="PROSITE" id="PS50174">
    <property type="entry name" value="G_PATCH"/>
    <property type="match status" value="1"/>
</dbReference>
<feature type="compositionally biased region" description="Low complexity" evidence="8">
    <location>
        <begin position="317"/>
        <end position="330"/>
    </location>
</feature>
<accession>A0AAN9UZH4</accession>
<feature type="compositionally biased region" description="Basic residues" evidence="8">
    <location>
        <begin position="163"/>
        <end position="174"/>
    </location>
</feature>
<dbReference type="GO" id="GO:0006364">
    <property type="term" value="P:rRNA processing"/>
    <property type="evidence" value="ECO:0007669"/>
    <property type="project" value="UniProtKB-KW"/>
</dbReference>
<organism evidence="10 11">
    <name type="scientific">Diatrype stigma</name>
    <dbReference type="NCBI Taxonomy" id="117547"/>
    <lineage>
        <taxon>Eukaryota</taxon>
        <taxon>Fungi</taxon>
        <taxon>Dikarya</taxon>
        <taxon>Ascomycota</taxon>
        <taxon>Pezizomycotina</taxon>
        <taxon>Sordariomycetes</taxon>
        <taxon>Xylariomycetidae</taxon>
        <taxon>Xylariales</taxon>
        <taxon>Diatrypaceae</taxon>
        <taxon>Diatrype</taxon>
    </lineage>
</organism>
<evidence type="ECO:0000256" key="6">
    <source>
        <dbReference type="ARBA" id="ARBA00041961"/>
    </source>
</evidence>
<evidence type="ECO:0000256" key="4">
    <source>
        <dbReference type="ARBA" id="ARBA00023242"/>
    </source>
</evidence>
<evidence type="ECO:0000313" key="11">
    <source>
        <dbReference type="Proteomes" id="UP001320420"/>
    </source>
</evidence>
<feature type="compositionally biased region" description="Basic and acidic residues" evidence="8">
    <location>
        <begin position="286"/>
        <end position="299"/>
    </location>
</feature>
<keyword evidence="4" id="KW-0539">Nucleus</keyword>
<comment type="subcellular location">
    <subcellularLocation>
        <location evidence="1">Nucleus</location>
        <location evidence="1">Nucleolus</location>
    </subcellularLocation>
</comment>
<dbReference type="Proteomes" id="UP001320420">
    <property type="component" value="Unassembled WGS sequence"/>
</dbReference>
<evidence type="ECO:0000313" key="10">
    <source>
        <dbReference type="EMBL" id="KAK7752099.1"/>
    </source>
</evidence>
<evidence type="ECO:0000259" key="9">
    <source>
        <dbReference type="PROSITE" id="PS50174"/>
    </source>
</evidence>
<dbReference type="InterPro" id="IPR000467">
    <property type="entry name" value="G_patch_dom"/>
</dbReference>
<feature type="region of interest" description="Disordered" evidence="8">
    <location>
        <begin position="137"/>
        <end position="333"/>
    </location>
</feature>
<dbReference type="InterPro" id="IPR050656">
    <property type="entry name" value="PINX1"/>
</dbReference>
<protein>
    <recommendedName>
        <fullName evidence="6">PinX1-related protein 1</fullName>
    </recommendedName>
</protein>
<gene>
    <name evidence="10" type="primary">PXR1</name>
    <name evidence="10" type="ORF">SLS62_006065</name>
</gene>
<evidence type="ECO:0000256" key="1">
    <source>
        <dbReference type="ARBA" id="ARBA00004604"/>
    </source>
</evidence>
<feature type="domain" description="G-patch" evidence="9">
    <location>
        <begin position="13"/>
        <end position="67"/>
    </location>
</feature>
<dbReference type="EMBL" id="JAKJXP020000042">
    <property type="protein sequence ID" value="KAK7752099.1"/>
    <property type="molecule type" value="Genomic_DNA"/>
</dbReference>
<feature type="compositionally biased region" description="Polar residues" evidence="8">
    <location>
        <begin position="301"/>
        <end position="316"/>
    </location>
</feature>
<feature type="compositionally biased region" description="Basic residues" evidence="8">
    <location>
        <begin position="238"/>
        <end position="250"/>
    </location>
</feature>
<dbReference type="PANTHER" id="PTHR23149:SF31">
    <property type="entry name" value="PROTEIN PXR1"/>
    <property type="match status" value="1"/>
</dbReference>
<dbReference type="GO" id="GO:0003676">
    <property type="term" value="F:nucleic acid binding"/>
    <property type="evidence" value="ECO:0007669"/>
    <property type="project" value="InterPro"/>
</dbReference>
<comment type="caution">
    <text evidence="10">The sequence shown here is derived from an EMBL/GenBank/DDBJ whole genome shotgun (WGS) entry which is preliminary data.</text>
</comment>
<reference evidence="10 11" key="1">
    <citation type="submission" date="2024-02" db="EMBL/GenBank/DDBJ databases">
        <title>De novo assembly and annotation of 12 fungi associated with fruit tree decline syndrome in Ontario, Canada.</title>
        <authorList>
            <person name="Sulman M."/>
            <person name="Ellouze W."/>
            <person name="Ilyukhin E."/>
        </authorList>
    </citation>
    <scope>NUCLEOTIDE SEQUENCE [LARGE SCALE GENOMIC DNA]</scope>
    <source>
        <strain evidence="10 11">M11/M66-122</strain>
    </source>
</reference>
<feature type="compositionally biased region" description="Basic and acidic residues" evidence="8">
    <location>
        <begin position="198"/>
        <end position="216"/>
    </location>
</feature>
<dbReference type="AlphaFoldDB" id="A0AAN9UZH4"/>
<sequence>MDDPNNTKWSRNENNFGQKIMRAQGWEPGKFLGAQNSAHSHLHSAASSAPIKVVLKDDTMGLGAKQRQKQSTECTGLDGFKDLLGRLNGKSEEVIETEQRLRSDIKTSLYVERRYGVMRFVNGGLLVGDQMKELVSTDPATLRQESTGQSTSEATEEEGNQSKKVKKEKKTKKRKADEGESTDATDTTRDKKRKKRSKEGIEQNEPAEKTDSPDLAKKRKKSTKSKEKDQSDDDSKSKKVKKEKKSKRSKDKYSSSTEPDIERQETGTAEDIVSKEKADKKKRKMEKKEKKLEKLKTSKETSSTANPTPSTITPAESGSSTPTGTGTSTPVVANRHHVRARFIASKRSAIADMQALNQIFMVKPV</sequence>
<evidence type="ECO:0000256" key="3">
    <source>
        <dbReference type="ARBA" id="ARBA00022552"/>
    </source>
</evidence>
<evidence type="ECO:0000256" key="8">
    <source>
        <dbReference type="SAM" id="MobiDB-lite"/>
    </source>
</evidence>
<dbReference type="PANTHER" id="PTHR23149">
    <property type="entry name" value="G PATCH DOMAIN CONTAINING PROTEIN"/>
    <property type="match status" value="1"/>
</dbReference>
<feature type="compositionally biased region" description="Basic and acidic residues" evidence="8">
    <location>
        <begin position="224"/>
        <end position="237"/>
    </location>
</feature>
<dbReference type="SMART" id="SM00443">
    <property type="entry name" value="G_patch"/>
    <property type="match status" value="1"/>
</dbReference>
<evidence type="ECO:0000256" key="5">
    <source>
        <dbReference type="ARBA" id="ARBA00038007"/>
    </source>
</evidence>
<keyword evidence="3" id="KW-0698">rRNA processing</keyword>
<keyword evidence="11" id="KW-1185">Reference proteome</keyword>
<comment type="similarity">
    <text evidence="5">Belongs to the PINX1 family.</text>
</comment>